<sequence>MPPLLPPSSDPSVTPVPRVGCGSHVLPREVFWFPHPEAAPVPEFTTERAPVPKLSPERTPVSKSNLKRDSVPKPCQEKVSVHEGSPENPVSHKCLPSHPLLPLPPPPPLSGSPSAHPQPTICVVGSTQVCQSPSTLRLEDPLSPHPASEPRTLPRPINPAALPWLLAPYSPPWPGSPLAPLGSLVPPVLPQAPPPPLVGQLESSTLSPPWLLPPSAPPPSCHLLMYSCFHLGSSLRRLHLELCSSSSSNASPQVSTHASLCCCLRHDDVPSGRGFDYYPMHLCFPNYPLYLSSCLFSSPVRGGQEYNRAQQLTDLVALLGIFPSSTQEEVAHTMSLVKQGNVTSCEQFSQFSQES</sequence>
<feature type="region of interest" description="Disordered" evidence="1">
    <location>
        <begin position="39"/>
        <end position="117"/>
    </location>
</feature>
<dbReference type="EMBL" id="JACTAM010000021">
    <property type="protein sequence ID" value="KAI2651220.1"/>
    <property type="molecule type" value="Genomic_DNA"/>
</dbReference>
<accession>A0ABQ8LKL5</accession>
<evidence type="ECO:0000313" key="3">
    <source>
        <dbReference type="Proteomes" id="UP000830375"/>
    </source>
</evidence>
<gene>
    <name evidence="2" type="ORF">H4Q32_019258</name>
</gene>
<reference evidence="2 3" key="1">
    <citation type="submission" date="2022-01" db="EMBL/GenBank/DDBJ databases">
        <title>A high-quality chromosome-level genome assembly of rohu carp, Labeo rohita.</title>
        <authorList>
            <person name="Arick M.A. II"/>
            <person name="Hsu C.-Y."/>
            <person name="Magbanua Z."/>
            <person name="Pechanova O."/>
            <person name="Grover C."/>
            <person name="Miller E."/>
            <person name="Thrash A."/>
            <person name="Ezzel L."/>
            <person name="Alam S."/>
            <person name="Benzie J."/>
            <person name="Hamilton M."/>
            <person name="Karsi A."/>
            <person name="Lawrence M.L."/>
            <person name="Peterson D.G."/>
        </authorList>
    </citation>
    <scope>NUCLEOTIDE SEQUENCE [LARGE SCALE GENOMIC DNA]</scope>
    <source>
        <strain evidence="3">BAU-BD-2019</strain>
        <tissue evidence="2">Blood</tissue>
    </source>
</reference>
<keyword evidence="3" id="KW-1185">Reference proteome</keyword>
<feature type="region of interest" description="Disordered" evidence="1">
    <location>
        <begin position="134"/>
        <end position="154"/>
    </location>
</feature>
<name>A0ABQ8LKL5_LABRO</name>
<protein>
    <submittedName>
        <fullName evidence="2">Filamentous hemagglutinin</fullName>
    </submittedName>
</protein>
<feature type="compositionally biased region" description="Pro residues" evidence="1">
    <location>
        <begin position="99"/>
        <end position="110"/>
    </location>
</feature>
<evidence type="ECO:0000313" key="2">
    <source>
        <dbReference type="EMBL" id="KAI2651220.1"/>
    </source>
</evidence>
<comment type="caution">
    <text evidence="2">The sequence shown here is derived from an EMBL/GenBank/DDBJ whole genome shotgun (WGS) entry which is preliminary data.</text>
</comment>
<proteinExistence type="predicted"/>
<feature type="compositionally biased region" description="Basic and acidic residues" evidence="1">
    <location>
        <begin position="66"/>
        <end position="85"/>
    </location>
</feature>
<evidence type="ECO:0000256" key="1">
    <source>
        <dbReference type="SAM" id="MobiDB-lite"/>
    </source>
</evidence>
<organism evidence="2 3">
    <name type="scientific">Labeo rohita</name>
    <name type="common">Indian major carp</name>
    <name type="synonym">Cyprinus rohita</name>
    <dbReference type="NCBI Taxonomy" id="84645"/>
    <lineage>
        <taxon>Eukaryota</taxon>
        <taxon>Metazoa</taxon>
        <taxon>Chordata</taxon>
        <taxon>Craniata</taxon>
        <taxon>Vertebrata</taxon>
        <taxon>Euteleostomi</taxon>
        <taxon>Actinopterygii</taxon>
        <taxon>Neopterygii</taxon>
        <taxon>Teleostei</taxon>
        <taxon>Ostariophysi</taxon>
        <taxon>Cypriniformes</taxon>
        <taxon>Cyprinidae</taxon>
        <taxon>Labeoninae</taxon>
        <taxon>Labeonini</taxon>
        <taxon>Labeo</taxon>
    </lineage>
</organism>
<dbReference type="Proteomes" id="UP000830375">
    <property type="component" value="Unassembled WGS sequence"/>
</dbReference>